<reference evidence="3" key="2">
    <citation type="journal article" date="2020" name="Microorganisms">
        <title>Osmotic Adaptation and Compatible Solute Biosynthesis of Phototrophic Bacteria as Revealed from Genome Analyses.</title>
        <authorList>
            <person name="Imhoff J.F."/>
            <person name="Rahn T."/>
            <person name="Kunzel S."/>
            <person name="Keller A."/>
            <person name="Neulinger S.C."/>
        </authorList>
    </citation>
    <scope>NUCLEOTIDE SEQUENCE</scope>
    <source>
        <strain evidence="3">IM 151</strain>
    </source>
</reference>
<organism evidence="3 4">
    <name type="scientific">Rubrivivax gelatinosus</name>
    <name type="common">Rhodocyclus gelatinosus</name>
    <name type="synonym">Rhodopseudomonas gelatinosa</name>
    <dbReference type="NCBI Taxonomy" id="28068"/>
    <lineage>
        <taxon>Bacteria</taxon>
        <taxon>Pseudomonadati</taxon>
        <taxon>Pseudomonadota</taxon>
        <taxon>Betaproteobacteria</taxon>
        <taxon>Burkholderiales</taxon>
        <taxon>Sphaerotilaceae</taxon>
        <taxon>Rubrivivax</taxon>
    </lineage>
</organism>
<dbReference type="Pfam" id="PF16074">
    <property type="entry name" value="PilW"/>
    <property type="match status" value="1"/>
</dbReference>
<protein>
    <submittedName>
        <fullName evidence="3">Pilus assembly protein</fullName>
    </submittedName>
</protein>
<feature type="region of interest" description="Disordered" evidence="1">
    <location>
        <begin position="312"/>
        <end position="334"/>
    </location>
</feature>
<name>A0ABS1DXH1_RUBGE</name>
<evidence type="ECO:0000256" key="1">
    <source>
        <dbReference type="SAM" id="MobiDB-lite"/>
    </source>
</evidence>
<evidence type="ECO:0000256" key="2">
    <source>
        <dbReference type="SAM" id="Phobius"/>
    </source>
</evidence>
<keyword evidence="2" id="KW-0812">Transmembrane</keyword>
<reference evidence="3" key="1">
    <citation type="submission" date="2017-08" db="EMBL/GenBank/DDBJ databases">
        <authorList>
            <person name="Imhoff J.F."/>
            <person name="Rahn T."/>
            <person name="Kuenzel S."/>
            <person name="Neulinger S.C."/>
        </authorList>
    </citation>
    <scope>NUCLEOTIDE SEQUENCE</scope>
    <source>
        <strain evidence="3">IM 151</strain>
    </source>
</reference>
<dbReference type="Proteomes" id="UP001041814">
    <property type="component" value="Unassembled WGS sequence"/>
</dbReference>
<proteinExistence type="predicted"/>
<gene>
    <name evidence="3" type="ORF">CKO43_11885</name>
</gene>
<keyword evidence="2" id="KW-1133">Transmembrane helix</keyword>
<accession>A0ABS1DXH1</accession>
<dbReference type="InterPro" id="IPR012902">
    <property type="entry name" value="N_methyl_site"/>
</dbReference>
<dbReference type="RefSeq" id="WP_200378769.1">
    <property type="nucleotide sequence ID" value="NZ_NRRU01000039.1"/>
</dbReference>
<dbReference type="Pfam" id="PF07963">
    <property type="entry name" value="N_methyl"/>
    <property type="match status" value="1"/>
</dbReference>
<dbReference type="EMBL" id="NRRU01000039">
    <property type="protein sequence ID" value="MBK1713477.1"/>
    <property type="molecule type" value="Genomic_DNA"/>
</dbReference>
<evidence type="ECO:0000313" key="3">
    <source>
        <dbReference type="EMBL" id="MBK1713477.1"/>
    </source>
</evidence>
<dbReference type="NCBIfam" id="TIGR02532">
    <property type="entry name" value="IV_pilin_GFxxxE"/>
    <property type="match status" value="1"/>
</dbReference>
<comment type="caution">
    <text evidence="3">The sequence shown here is derived from an EMBL/GenBank/DDBJ whole genome shotgun (WGS) entry which is preliminary data.</text>
</comment>
<keyword evidence="4" id="KW-1185">Reference proteome</keyword>
<sequence length="363" mass="38293">MSEPGRRSARPQRGLSIVELMVGMVIALIISLAAAGSARTFSASQRQGISGGGATANLTTTMAAIKDDAASAGLGFFGTRNSNNQSLFSCHKLDLSYDTTVHFDADVFSPAQITSDGTNDQIDLVFASSIDGGADVLLSGTAGAGTAMTQSRLQVATGQLVMLVPGTAAASSQPCLVRSVTAVAAATDDTPQTLTFGNAGANGIYNRAAFTNTPAYNETDKDRITLLGMLSWRRYRLDGTTLLFEQPLTGTSATLLRNVMSFRVQYGIASTATGNDLSWQDATGSWSAVSGTEADRIRALRFGVVVRSAQPERPASGQACEASAEKPKDPLNPDVEVEPDVANWDCFRYRSATVVVPLRNFVW</sequence>
<dbReference type="InterPro" id="IPR032092">
    <property type="entry name" value="PilW"/>
</dbReference>
<keyword evidence="2" id="KW-0472">Membrane</keyword>
<feature type="transmembrane region" description="Helical" evidence="2">
    <location>
        <begin position="20"/>
        <end position="38"/>
    </location>
</feature>
<evidence type="ECO:0000313" key="4">
    <source>
        <dbReference type="Proteomes" id="UP001041814"/>
    </source>
</evidence>